<protein>
    <recommendedName>
        <fullName evidence="4">RPW8 domain-containing protein</fullName>
    </recommendedName>
</protein>
<dbReference type="Gene3D" id="1.10.10.10">
    <property type="entry name" value="Winged helix-like DNA-binding domain superfamily/Winged helix DNA-binding domain"/>
    <property type="match status" value="1"/>
</dbReference>
<dbReference type="Pfam" id="PF00931">
    <property type="entry name" value="NB-ARC"/>
    <property type="match status" value="1"/>
</dbReference>
<evidence type="ECO:0000313" key="5">
    <source>
        <dbReference type="EMBL" id="KAK4267309.1"/>
    </source>
</evidence>
<dbReference type="Proteomes" id="UP001293593">
    <property type="component" value="Unassembled WGS sequence"/>
</dbReference>
<dbReference type="Gene3D" id="3.40.50.300">
    <property type="entry name" value="P-loop containing nucleotide triphosphate hydrolases"/>
    <property type="match status" value="1"/>
</dbReference>
<organism evidence="5 6">
    <name type="scientific">Acacia crassicarpa</name>
    <name type="common">northern wattle</name>
    <dbReference type="NCBI Taxonomy" id="499986"/>
    <lineage>
        <taxon>Eukaryota</taxon>
        <taxon>Viridiplantae</taxon>
        <taxon>Streptophyta</taxon>
        <taxon>Embryophyta</taxon>
        <taxon>Tracheophyta</taxon>
        <taxon>Spermatophyta</taxon>
        <taxon>Magnoliopsida</taxon>
        <taxon>eudicotyledons</taxon>
        <taxon>Gunneridae</taxon>
        <taxon>Pentapetalae</taxon>
        <taxon>rosids</taxon>
        <taxon>fabids</taxon>
        <taxon>Fabales</taxon>
        <taxon>Fabaceae</taxon>
        <taxon>Caesalpinioideae</taxon>
        <taxon>mimosoid clade</taxon>
        <taxon>Acacieae</taxon>
        <taxon>Acacia</taxon>
    </lineage>
</organism>
<evidence type="ECO:0000256" key="3">
    <source>
        <dbReference type="ARBA" id="ARBA00022821"/>
    </source>
</evidence>
<proteinExistence type="inferred from homology"/>
<keyword evidence="2" id="KW-0677">Repeat</keyword>
<reference evidence="5" key="1">
    <citation type="submission" date="2023-10" db="EMBL/GenBank/DDBJ databases">
        <title>Chromosome-level genome of the transformable northern wattle, Acacia crassicarpa.</title>
        <authorList>
            <person name="Massaro I."/>
            <person name="Sinha N.R."/>
            <person name="Poethig S."/>
            <person name="Leichty A.R."/>
        </authorList>
    </citation>
    <scope>NUCLEOTIDE SEQUENCE</scope>
    <source>
        <strain evidence="5">Acra3RX</strain>
        <tissue evidence="5">Leaf</tissue>
    </source>
</reference>
<comment type="similarity">
    <text evidence="1">Belongs to the disease resistance NB-LRR family.</text>
</comment>
<gene>
    <name evidence="5" type="ORF">QN277_024107</name>
</gene>
<dbReference type="InterPro" id="IPR036388">
    <property type="entry name" value="WH-like_DNA-bd_sf"/>
</dbReference>
<dbReference type="InterPro" id="IPR008808">
    <property type="entry name" value="Powdery_mildew-R_dom"/>
</dbReference>
<feature type="domain" description="RPW8" evidence="4">
    <location>
        <begin position="1"/>
        <end position="142"/>
    </location>
</feature>
<dbReference type="SUPFAM" id="SSF52047">
    <property type="entry name" value="RNI-like"/>
    <property type="match status" value="1"/>
</dbReference>
<comment type="caution">
    <text evidence="5">The sequence shown here is derived from an EMBL/GenBank/DDBJ whole genome shotgun (WGS) entry which is preliminary data.</text>
</comment>
<dbReference type="InterPro" id="IPR027417">
    <property type="entry name" value="P-loop_NTPase"/>
</dbReference>
<sequence>MADPSTILELAEKISDITGRGMEYKSTRELLESTNKDLGPLLEQIRQYTEENDLPTDEIEKLRKVMEANKEVLDKCKIRRWNFWLAPYFQRKLDEEYQAIQRYCSVQMQTQIARDLKRVLSKLSSDDDDRNSLRSESISSRESKRIRTQTFKGDLEIFPEFTVGLDGPFMKEVKTKLLHGDDQVLNLYGLAGSGKTTLAKKLCHDPQVKDKFKNIFFVTLGSQFRGDEAINDLQDRLPEVGANLVLLVLDDVWPASEKIVEEFRVQMSAGSKIFVTSRVPVTKLGIRFPMEQLSEDDAVALFLHFVQQSNIDFDNREIRKILLQIVKGCKCLPLALEFIGRELRDKGIEELQKVQLEWSRGHSILDWNSKLLGHLQNSLDLLVDESVRECFMDLALFPEDQKIPVSALIDIWTELHNLDEQGIYAMTFIHKLTELNLAAGIIVRIVRRDVDNYYNNHFLVQHDLFRELAIRISNQEPFENRKRLIIDMNGNHRPDWWPQQQQLQQVSYFTKWFMDPNQKRVSAPILSISTDQNINPDWCNIQADKATVMVLNLKTTKYTLPEFIKKMRNLRVLMVTNYGFRATKLKSFGFLESLWTLRRIRLQGVSVPSLCRLKNVCKLSLYMCEVNRAFEDSSIEFSEAMPNLVDLNIEYCKDLVKLPAGLCDTVTLKKLSISHCHKFTELPQEIGNLENLELLRISYCADLEEIPRSITKLRNLLFLDISYCVSLRKLPDNIGKLRRLRKFYMPNCYRISELPDSIKYMKHLESVICDEDTYPFWELFKIIHSGLNIKIVMDIGLDWLLDFGPPGLFR</sequence>
<evidence type="ECO:0000256" key="1">
    <source>
        <dbReference type="ARBA" id="ARBA00008894"/>
    </source>
</evidence>
<dbReference type="InterPro" id="IPR055414">
    <property type="entry name" value="LRR_R13L4/SHOC2-like"/>
</dbReference>
<dbReference type="AlphaFoldDB" id="A0AAE1MJ68"/>
<keyword evidence="6" id="KW-1185">Reference proteome</keyword>
<dbReference type="PANTHER" id="PTHR36766:SF3">
    <property type="entry name" value="RPW8 DOMAIN-CONTAINING PROTEIN"/>
    <property type="match status" value="1"/>
</dbReference>
<dbReference type="InterPro" id="IPR032675">
    <property type="entry name" value="LRR_dom_sf"/>
</dbReference>
<dbReference type="PRINTS" id="PR00364">
    <property type="entry name" value="DISEASERSIST"/>
</dbReference>
<dbReference type="InterPro" id="IPR042197">
    <property type="entry name" value="Apaf_helical"/>
</dbReference>
<dbReference type="GO" id="GO:0006952">
    <property type="term" value="P:defense response"/>
    <property type="evidence" value="ECO:0007669"/>
    <property type="project" value="UniProtKB-KW"/>
</dbReference>
<evidence type="ECO:0000313" key="6">
    <source>
        <dbReference type="Proteomes" id="UP001293593"/>
    </source>
</evidence>
<dbReference type="PANTHER" id="PTHR36766">
    <property type="entry name" value="PLANT BROAD-SPECTRUM MILDEW RESISTANCE PROTEIN RPW8"/>
    <property type="match status" value="1"/>
</dbReference>
<evidence type="ECO:0000256" key="2">
    <source>
        <dbReference type="ARBA" id="ARBA00022737"/>
    </source>
</evidence>
<keyword evidence="3" id="KW-0611">Plant defense</keyword>
<dbReference type="SUPFAM" id="SSF52540">
    <property type="entry name" value="P-loop containing nucleoside triphosphate hydrolases"/>
    <property type="match status" value="1"/>
</dbReference>
<dbReference type="Pfam" id="PF05659">
    <property type="entry name" value="RPW8"/>
    <property type="match status" value="1"/>
</dbReference>
<dbReference type="EMBL" id="JAWXYG010000007">
    <property type="protein sequence ID" value="KAK4267309.1"/>
    <property type="molecule type" value="Genomic_DNA"/>
</dbReference>
<dbReference type="Gene3D" id="3.80.10.10">
    <property type="entry name" value="Ribonuclease Inhibitor"/>
    <property type="match status" value="1"/>
</dbReference>
<evidence type="ECO:0000259" key="4">
    <source>
        <dbReference type="PROSITE" id="PS51153"/>
    </source>
</evidence>
<dbReference type="GO" id="GO:0043531">
    <property type="term" value="F:ADP binding"/>
    <property type="evidence" value="ECO:0007669"/>
    <property type="project" value="InterPro"/>
</dbReference>
<dbReference type="PROSITE" id="PS51153">
    <property type="entry name" value="RPW8"/>
    <property type="match status" value="1"/>
</dbReference>
<name>A0AAE1MJ68_9FABA</name>
<dbReference type="InterPro" id="IPR002182">
    <property type="entry name" value="NB-ARC"/>
</dbReference>
<dbReference type="Pfam" id="PF23598">
    <property type="entry name" value="LRR_14"/>
    <property type="match status" value="1"/>
</dbReference>
<accession>A0AAE1MJ68</accession>
<dbReference type="Gene3D" id="1.10.8.430">
    <property type="entry name" value="Helical domain of apoptotic protease-activating factors"/>
    <property type="match status" value="1"/>
</dbReference>